<feature type="domain" description="Pterin-binding" evidence="10">
    <location>
        <begin position="17"/>
        <end position="269"/>
    </location>
</feature>
<organism evidence="11 12">
    <name type="scientific">Bordetella flabilis</name>
    <dbReference type="NCBI Taxonomy" id="463014"/>
    <lineage>
        <taxon>Bacteria</taxon>
        <taxon>Pseudomonadati</taxon>
        <taxon>Pseudomonadota</taxon>
        <taxon>Betaproteobacteria</taxon>
        <taxon>Burkholderiales</taxon>
        <taxon>Alcaligenaceae</taxon>
        <taxon>Bordetella</taxon>
    </lineage>
</organism>
<dbReference type="CDD" id="cd00739">
    <property type="entry name" value="DHPS"/>
    <property type="match status" value="1"/>
</dbReference>
<evidence type="ECO:0000313" key="11">
    <source>
        <dbReference type="EMBL" id="ANN79105.1"/>
    </source>
</evidence>
<evidence type="ECO:0000313" key="12">
    <source>
        <dbReference type="Proteomes" id="UP000091926"/>
    </source>
</evidence>
<dbReference type="GO" id="GO:0004156">
    <property type="term" value="F:dihydropteroate synthase activity"/>
    <property type="evidence" value="ECO:0007669"/>
    <property type="project" value="UniProtKB-EC"/>
</dbReference>
<dbReference type="GO" id="GO:0046872">
    <property type="term" value="F:metal ion binding"/>
    <property type="evidence" value="ECO:0007669"/>
    <property type="project" value="UniProtKB-KW"/>
</dbReference>
<dbReference type="UniPathway" id="UPA00077">
    <property type="reaction ID" value="UER00156"/>
</dbReference>
<dbReference type="Gene3D" id="3.20.20.20">
    <property type="entry name" value="Dihydropteroate synthase-like"/>
    <property type="match status" value="1"/>
</dbReference>
<dbReference type="InterPro" id="IPR011005">
    <property type="entry name" value="Dihydropteroate_synth-like_sf"/>
</dbReference>
<comment type="catalytic activity">
    <reaction evidence="1">
        <text>(7,8-dihydropterin-6-yl)methyl diphosphate + 4-aminobenzoate = 7,8-dihydropteroate + diphosphate</text>
        <dbReference type="Rhea" id="RHEA:19949"/>
        <dbReference type="ChEBI" id="CHEBI:17836"/>
        <dbReference type="ChEBI" id="CHEBI:17839"/>
        <dbReference type="ChEBI" id="CHEBI:33019"/>
        <dbReference type="ChEBI" id="CHEBI:72950"/>
        <dbReference type="EC" id="2.5.1.15"/>
    </reaction>
</comment>
<keyword evidence="6 9" id="KW-0479">Metal-binding</keyword>
<accession>A0A193GH06</accession>
<evidence type="ECO:0000256" key="7">
    <source>
        <dbReference type="ARBA" id="ARBA00022842"/>
    </source>
</evidence>
<evidence type="ECO:0000256" key="3">
    <source>
        <dbReference type="ARBA" id="ARBA00004763"/>
    </source>
</evidence>
<evidence type="ECO:0000256" key="4">
    <source>
        <dbReference type="ARBA" id="ARBA00012458"/>
    </source>
</evidence>
<dbReference type="InterPro" id="IPR000489">
    <property type="entry name" value="Pterin-binding_dom"/>
</dbReference>
<evidence type="ECO:0000259" key="10">
    <source>
        <dbReference type="PROSITE" id="PS50972"/>
    </source>
</evidence>
<comment type="pathway">
    <text evidence="3 9">Cofactor biosynthesis; tetrahydrofolate biosynthesis; 7,8-dihydrofolate from 2-amino-4-hydroxy-6-hydroxymethyl-7,8-dihydropteridine diphosphate and 4-aminobenzoate: step 1/2.</text>
</comment>
<dbReference type="Proteomes" id="UP000091926">
    <property type="component" value="Chromosome"/>
</dbReference>
<keyword evidence="8 9" id="KW-0289">Folate biosynthesis</keyword>
<keyword evidence="5 9" id="KW-0808">Transferase</keyword>
<dbReference type="EC" id="2.5.1.15" evidence="4 9"/>
<reference evidence="11 12" key="1">
    <citation type="submission" date="2016-06" db="EMBL/GenBank/DDBJ databases">
        <title>Complete genome sequences of Bordetella bronchialis and Bordetella flabilis.</title>
        <authorList>
            <person name="LiPuma J.J."/>
            <person name="Spilker T."/>
        </authorList>
    </citation>
    <scope>NUCLEOTIDE SEQUENCE [LARGE SCALE GENOMIC DNA]</scope>
    <source>
        <strain evidence="11 12">AU10664</strain>
    </source>
</reference>
<dbReference type="PROSITE" id="PS50972">
    <property type="entry name" value="PTERIN_BINDING"/>
    <property type="match status" value="1"/>
</dbReference>
<dbReference type="NCBIfam" id="TIGR01496">
    <property type="entry name" value="DHPS"/>
    <property type="match status" value="1"/>
</dbReference>
<dbReference type="GO" id="GO:0046654">
    <property type="term" value="P:tetrahydrofolate biosynthetic process"/>
    <property type="evidence" value="ECO:0007669"/>
    <property type="project" value="UniProtKB-UniPathway"/>
</dbReference>
<dbReference type="EMBL" id="CP016172">
    <property type="protein sequence ID" value="ANN79105.1"/>
    <property type="molecule type" value="Genomic_DNA"/>
</dbReference>
<dbReference type="SUPFAM" id="SSF51717">
    <property type="entry name" value="Dihydropteroate synthetase-like"/>
    <property type="match status" value="1"/>
</dbReference>
<dbReference type="STRING" id="463014.BAU07_20050"/>
<dbReference type="Pfam" id="PF00809">
    <property type="entry name" value="Pterin_bind"/>
    <property type="match status" value="1"/>
</dbReference>
<protein>
    <recommendedName>
        <fullName evidence="4 9">Dihydropteroate synthase</fullName>
        <shortName evidence="9">DHPS</shortName>
        <ecNumber evidence="4 9">2.5.1.15</ecNumber>
    </recommendedName>
    <alternativeName>
        <fullName evidence="9">Dihydropteroate pyrophosphorylase</fullName>
    </alternativeName>
</protein>
<dbReference type="PANTHER" id="PTHR20941">
    <property type="entry name" value="FOLATE SYNTHESIS PROTEINS"/>
    <property type="match status" value="1"/>
</dbReference>
<name>A0A193GH06_9BORD</name>
<keyword evidence="12" id="KW-1185">Reference proteome</keyword>
<dbReference type="KEGG" id="bfz:BAU07_20050"/>
<dbReference type="InterPro" id="IPR006390">
    <property type="entry name" value="DHP_synth_dom"/>
</dbReference>
<evidence type="ECO:0000256" key="6">
    <source>
        <dbReference type="ARBA" id="ARBA00022723"/>
    </source>
</evidence>
<evidence type="ECO:0000256" key="9">
    <source>
        <dbReference type="RuleBase" id="RU361205"/>
    </source>
</evidence>
<keyword evidence="7 9" id="KW-0460">Magnesium</keyword>
<evidence type="ECO:0000256" key="1">
    <source>
        <dbReference type="ARBA" id="ARBA00000012"/>
    </source>
</evidence>
<comment type="similarity">
    <text evidence="9">Belongs to the DHPS family.</text>
</comment>
<comment type="function">
    <text evidence="9">Catalyzes the condensation of para-aminobenzoate (pABA) with 6-hydroxymethyl-7,8-dihydropterin diphosphate (DHPt-PP) to form 7,8-dihydropteroate (H2Pte), the immediate precursor of folate derivatives.</text>
</comment>
<dbReference type="PANTHER" id="PTHR20941:SF1">
    <property type="entry name" value="FOLIC ACID SYNTHESIS PROTEIN FOL1"/>
    <property type="match status" value="1"/>
</dbReference>
<dbReference type="RefSeq" id="WP_066661471.1">
    <property type="nucleotide sequence ID" value="NZ_CBCSCL010000013.1"/>
</dbReference>
<dbReference type="InterPro" id="IPR045031">
    <property type="entry name" value="DHP_synth-like"/>
</dbReference>
<dbReference type="PROSITE" id="PS00793">
    <property type="entry name" value="DHPS_2"/>
    <property type="match status" value="1"/>
</dbReference>
<dbReference type="GO" id="GO:0005829">
    <property type="term" value="C:cytosol"/>
    <property type="evidence" value="ECO:0007669"/>
    <property type="project" value="TreeGrafter"/>
</dbReference>
<proteinExistence type="inferred from homology"/>
<dbReference type="OrthoDB" id="9811744at2"/>
<sequence>MANTFLCGRYEFDLERPLVMGIVNVTPDSFSDGGEHDDPDAAIAHARQLVAEGAQILDIGGESTRPGAPPVPEEQELARVLPLVEALRDCGVPLSIDTFKPGVMRAVLDAGADMINDIYGFRQPGAIEAVAGARCGLCVMHMKGEPRTMQATPPEYNDLLGEIGLFLGSRAQKLRAAWIDPRRIVLDPGFGFGKTADQNYQLLRRLGSLRVSSYPLLIGVSRKSMIGHATGRDVHGRLAGSLAAALAGVARGAAIVRVHDVAATVDALKVWQAVEQGGTAADGPDQKPIRMSTRNV</sequence>
<dbReference type="GO" id="GO:0046656">
    <property type="term" value="P:folic acid biosynthetic process"/>
    <property type="evidence" value="ECO:0007669"/>
    <property type="project" value="UniProtKB-KW"/>
</dbReference>
<evidence type="ECO:0000256" key="8">
    <source>
        <dbReference type="ARBA" id="ARBA00022909"/>
    </source>
</evidence>
<comment type="cofactor">
    <cofactor evidence="2 9">
        <name>Mg(2+)</name>
        <dbReference type="ChEBI" id="CHEBI:18420"/>
    </cofactor>
</comment>
<gene>
    <name evidence="11" type="ORF">BAU07_20050</name>
</gene>
<evidence type="ECO:0000256" key="5">
    <source>
        <dbReference type="ARBA" id="ARBA00022679"/>
    </source>
</evidence>
<evidence type="ECO:0000256" key="2">
    <source>
        <dbReference type="ARBA" id="ARBA00001946"/>
    </source>
</evidence>
<dbReference type="AlphaFoldDB" id="A0A193GH06"/>
<dbReference type="PROSITE" id="PS00792">
    <property type="entry name" value="DHPS_1"/>
    <property type="match status" value="1"/>
</dbReference>